<protein>
    <submittedName>
        <fullName evidence="5">NDP-hexose-3-ketoreductase</fullName>
    </submittedName>
</protein>
<dbReference type="InterPro" id="IPR055170">
    <property type="entry name" value="GFO_IDH_MocA-like_dom"/>
</dbReference>
<dbReference type="PANTHER" id="PTHR22604:SF105">
    <property type="entry name" value="TRANS-1,2-DIHYDROBENZENE-1,2-DIOL DEHYDROGENASE"/>
    <property type="match status" value="1"/>
</dbReference>
<dbReference type="RefSeq" id="WP_184694596.1">
    <property type="nucleotide sequence ID" value="NZ_JACHJN010000008.1"/>
</dbReference>
<evidence type="ECO:0000256" key="1">
    <source>
        <dbReference type="ARBA" id="ARBA00010928"/>
    </source>
</evidence>
<dbReference type="EMBL" id="JACHJN010000008">
    <property type="protein sequence ID" value="MBB5958555.1"/>
    <property type="molecule type" value="Genomic_DNA"/>
</dbReference>
<dbReference type="AlphaFoldDB" id="A0A841CRF2"/>
<comment type="similarity">
    <text evidence="1">Belongs to the Gfo/Idh/MocA family.</text>
</comment>
<gene>
    <name evidence="5" type="ORF">FHS29_005163</name>
</gene>
<dbReference type="InterPro" id="IPR050984">
    <property type="entry name" value="Gfo/Idh/MocA_domain"/>
</dbReference>
<dbReference type="PANTHER" id="PTHR22604">
    <property type="entry name" value="OXIDOREDUCTASES"/>
    <property type="match status" value="1"/>
</dbReference>
<reference evidence="5 6" key="1">
    <citation type="submission" date="2020-08" db="EMBL/GenBank/DDBJ databases">
        <title>Genomic Encyclopedia of Type Strains, Phase III (KMG-III): the genomes of soil and plant-associated and newly described type strains.</title>
        <authorList>
            <person name="Whitman W."/>
        </authorList>
    </citation>
    <scope>NUCLEOTIDE SEQUENCE [LARGE SCALE GENOMIC DNA]</scope>
    <source>
        <strain evidence="5 6">CECT 8640</strain>
    </source>
</reference>
<dbReference type="InterPro" id="IPR000683">
    <property type="entry name" value="Gfo/Idh/MocA-like_OxRdtase_N"/>
</dbReference>
<proteinExistence type="inferred from homology"/>
<dbReference type="Gene3D" id="3.30.360.10">
    <property type="entry name" value="Dihydrodipicolinate Reductase, domain 2"/>
    <property type="match status" value="1"/>
</dbReference>
<accession>A0A841CRF2</accession>
<organism evidence="5 6">
    <name type="scientific">Saccharothrix tamanrassetensis</name>
    <dbReference type="NCBI Taxonomy" id="1051531"/>
    <lineage>
        <taxon>Bacteria</taxon>
        <taxon>Bacillati</taxon>
        <taxon>Actinomycetota</taxon>
        <taxon>Actinomycetes</taxon>
        <taxon>Pseudonocardiales</taxon>
        <taxon>Pseudonocardiaceae</taxon>
        <taxon>Saccharothrix</taxon>
    </lineage>
</organism>
<evidence type="ECO:0000313" key="6">
    <source>
        <dbReference type="Proteomes" id="UP000547510"/>
    </source>
</evidence>
<evidence type="ECO:0000259" key="4">
    <source>
        <dbReference type="Pfam" id="PF22725"/>
    </source>
</evidence>
<evidence type="ECO:0000313" key="5">
    <source>
        <dbReference type="EMBL" id="MBB5958555.1"/>
    </source>
</evidence>
<dbReference type="SUPFAM" id="SSF55347">
    <property type="entry name" value="Glyceraldehyde-3-phosphate dehydrogenase-like, C-terminal domain"/>
    <property type="match status" value="1"/>
</dbReference>
<comment type="caution">
    <text evidence="5">The sequence shown here is derived from an EMBL/GenBank/DDBJ whole genome shotgun (WGS) entry which is preliminary data.</text>
</comment>
<dbReference type="Pfam" id="PF01408">
    <property type="entry name" value="GFO_IDH_MocA"/>
    <property type="match status" value="1"/>
</dbReference>
<dbReference type="SUPFAM" id="SSF51735">
    <property type="entry name" value="NAD(P)-binding Rossmann-fold domains"/>
    <property type="match status" value="1"/>
</dbReference>
<name>A0A841CRF2_9PSEU</name>
<feature type="domain" description="Gfo/Idh/MocA-like oxidoreductase N-terminal" evidence="3">
    <location>
        <begin position="10"/>
        <end position="129"/>
    </location>
</feature>
<keyword evidence="2" id="KW-0560">Oxidoreductase</keyword>
<dbReference type="GO" id="GO:0016491">
    <property type="term" value="F:oxidoreductase activity"/>
    <property type="evidence" value="ECO:0007669"/>
    <property type="project" value="UniProtKB-KW"/>
</dbReference>
<dbReference type="Gene3D" id="3.40.50.720">
    <property type="entry name" value="NAD(P)-binding Rossmann-like Domain"/>
    <property type="match status" value="1"/>
</dbReference>
<dbReference type="Pfam" id="PF22725">
    <property type="entry name" value="GFO_IDH_MocA_C3"/>
    <property type="match status" value="1"/>
</dbReference>
<evidence type="ECO:0000256" key="2">
    <source>
        <dbReference type="ARBA" id="ARBA00023002"/>
    </source>
</evidence>
<evidence type="ECO:0000259" key="3">
    <source>
        <dbReference type="Pfam" id="PF01408"/>
    </source>
</evidence>
<dbReference type="Proteomes" id="UP000547510">
    <property type="component" value="Unassembled WGS sequence"/>
</dbReference>
<dbReference type="InterPro" id="IPR036291">
    <property type="entry name" value="NAD(P)-bd_dom_sf"/>
</dbReference>
<sequence>MMNISPDQRLRVGVVGCAEIAWRRTLPAMVANPDIEVVAIASRDGRRAKEFTDRFGGVPIEGYGELIDRADVDAIYNPLPLLLHAEWTERALEAGKHVLVEKPMTDSHKESSRLIDLAGSRGLVLMENYMFLHHSQHGEVRRMLDSGAIGELRGFSAAFTFPPKPAGDIRYQPGVGGGAFLDFGGYPVKVAMYFLGKHLRVGGAVFREHREFGAVLSGEVLLYTPGGVTAQLTFGMEHSYRNSYRLTGSTGRLLLDWVFTPPETHRPVVRIERQDHREEFVLQADHQFANAIDAFVRAVRTGDDLRSQHEDTLDQITLLEGIQRQALHVKV</sequence>
<dbReference type="GO" id="GO:0000166">
    <property type="term" value="F:nucleotide binding"/>
    <property type="evidence" value="ECO:0007669"/>
    <property type="project" value="InterPro"/>
</dbReference>
<feature type="domain" description="GFO/IDH/MocA-like oxidoreductase" evidence="4">
    <location>
        <begin position="139"/>
        <end position="253"/>
    </location>
</feature>
<keyword evidence="6" id="KW-1185">Reference proteome</keyword>